<organism evidence="1 2">
    <name type="scientific">Trifolium pratense</name>
    <name type="common">Red clover</name>
    <dbReference type="NCBI Taxonomy" id="57577"/>
    <lineage>
        <taxon>Eukaryota</taxon>
        <taxon>Viridiplantae</taxon>
        <taxon>Streptophyta</taxon>
        <taxon>Embryophyta</taxon>
        <taxon>Tracheophyta</taxon>
        <taxon>Spermatophyta</taxon>
        <taxon>Magnoliopsida</taxon>
        <taxon>eudicotyledons</taxon>
        <taxon>Gunneridae</taxon>
        <taxon>Pentapetalae</taxon>
        <taxon>rosids</taxon>
        <taxon>fabids</taxon>
        <taxon>Fabales</taxon>
        <taxon>Fabaceae</taxon>
        <taxon>Papilionoideae</taxon>
        <taxon>50 kb inversion clade</taxon>
        <taxon>NPAAA clade</taxon>
        <taxon>Hologalegina</taxon>
        <taxon>IRL clade</taxon>
        <taxon>Trifolieae</taxon>
        <taxon>Trifolium</taxon>
    </lineage>
</organism>
<feature type="non-terminal residue" evidence="1">
    <location>
        <position position="1"/>
    </location>
</feature>
<dbReference type="AlphaFoldDB" id="A0A2K3LLS2"/>
<sequence length="45" mass="4650">EGNACADYLAKLGANNLEAYSSMFAPPAGMNLLLLADASGTLFSR</sequence>
<evidence type="ECO:0000313" key="1">
    <source>
        <dbReference type="EMBL" id="PNX79472.1"/>
    </source>
</evidence>
<reference evidence="1 2" key="2">
    <citation type="journal article" date="2017" name="Front. Plant Sci.">
        <title>Gene Classification and Mining of Molecular Markers Useful in Red Clover (Trifolium pratense) Breeding.</title>
        <authorList>
            <person name="Istvanek J."/>
            <person name="Dluhosova J."/>
            <person name="Dluhos P."/>
            <person name="Patkova L."/>
            <person name="Nedelnik J."/>
            <person name="Repkova J."/>
        </authorList>
    </citation>
    <scope>NUCLEOTIDE SEQUENCE [LARGE SCALE GENOMIC DNA]</scope>
    <source>
        <strain evidence="2">cv. Tatra</strain>
        <tissue evidence="1">Young leaves</tissue>
    </source>
</reference>
<accession>A0A2K3LLS2</accession>
<gene>
    <name evidence="1" type="ORF">L195_g035458</name>
</gene>
<dbReference type="EMBL" id="ASHM01036051">
    <property type="protein sequence ID" value="PNX79472.1"/>
    <property type="molecule type" value="Genomic_DNA"/>
</dbReference>
<reference evidence="1 2" key="1">
    <citation type="journal article" date="2014" name="Am. J. Bot.">
        <title>Genome assembly and annotation for red clover (Trifolium pratense; Fabaceae).</title>
        <authorList>
            <person name="Istvanek J."/>
            <person name="Jaros M."/>
            <person name="Krenek A."/>
            <person name="Repkova J."/>
        </authorList>
    </citation>
    <scope>NUCLEOTIDE SEQUENCE [LARGE SCALE GENOMIC DNA]</scope>
    <source>
        <strain evidence="2">cv. Tatra</strain>
        <tissue evidence="1">Young leaves</tissue>
    </source>
</reference>
<dbReference type="Proteomes" id="UP000236291">
    <property type="component" value="Unassembled WGS sequence"/>
</dbReference>
<proteinExistence type="predicted"/>
<comment type="caution">
    <text evidence="1">The sequence shown here is derived from an EMBL/GenBank/DDBJ whole genome shotgun (WGS) entry which is preliminary data.</text>
</comment>
<name>A0A2K3LLS2_TRIPR</name>
<protein>
    <submittedName>
        <fullName evidence="1">Uncharacterized protein</fullName>
    </submittedName>
</protein>
<evidence type="ECO:0000313" key="2">
    <source>
        <dbReference type="Proteomes" id="UP000236291"/>
    </source>
</evidence>